<sequence>MKIINLHGVVGWDINAKDFAEELENSTGDIVLDMNSGGGYIFDGISIVNKIRSYDKGKVTARISFAASMMTQIAMACDEIQAFDNAVFMIHNAQGFAMGDHHQLAKRSKMLESLSNMLAQSYIKKTGKSKAEIQAMMNEETFLYGDEIVAEGFADMIIESENQEENKSKDDLVAMAHLELEKVNKAIKEENITEDKVAAFIGDYKVVNQVNNVQKKEKTMDLKMLEKEHPEIYAQAVAVGVTQERERVSAHLTLGEASGDIALAITSINEGAEMSATLNAKYMAAHMKNREIQNRISENVPDVNVSDSVDQDYMATKLAEKLGV</sequence>
<dbReference type="Proteomes" id="UP000760407">
    <property type="component" value="Unassembled WGS sequence"/>
</dbReference>
<dbReference type="RefSeq" id="WP_200166560.1">
    <property type="nucleotide sequence ID" value="NZ_JACTSG010000004.1"/>
</dbReference>
<dbReference type="Gene3D" id="3.90.226.10">
    <property type="entry name" value="2-enoyl-CoA Hydratase, Chain A, domain 1"/>
    <property type="match status" value="1"/>
</dbReference>
<dbReference type="GO" id="GO:0008233">
    <property type="term" value="F:peptidase activity"/>
    <property type="evidence" value="ECO:0007669"/>
    <property type="project" value="UniProtKB-KW"/>
</dbReference>
<keyword evidence="2" id="KW-0378">Hydrolase</keyword>
<proteinExistence type="predicted"/>
<dbReference type="SUPFAM" id="SSF52096">
    <property type="entry name" value="ClpP/crotonase"/>
    <property type="match status" value="1"/>
</dbReference>
<dbReference type="InterPro" id="IPR029045">
    <property type="entry name" value="ClpP/crotonase-like_dom_sf"/>
</dbReference>
<dbReference type="CDD" id="cd07016">
    <property type="entry name" value="S14_ClpP_1"/>
    <property type="match status" value="1"/>
</dbReference>
<evidence type="ECO:0000313" key="4">
    <source>
        <dbReference type="EMBL" id="MBK2302418.1"/>
    </source>
</evidence>
<dbReference type="InterPro" id="IPR023562">
    <property type="entry name" value="ClpP/TepA"/>
</dbReference>
<name>A0ABS1GCT2_9GAMM</name>
<dbReference type="Pfam" id="PF00574">
    <property type="entry name" value="CLP_protease"/>
    <property type="match status" value="1"/>
</dbReference>
<keyword evidence="3" id="KW-0720">Serine protease</keyword>
<evidence type="ECO:0000256" key="3">
    <source>
        <dbReference type="ARBA" id="ARBA00022825"/>
    </source>
</evidence>
<accession>A0ABS1GCT2</accession>
<evidence type="ECO:0000256" key="2">
    <source>
        <dbReference type="ARBA" id="ARBA00022801"/>
    </source>
</evidence>
<evidence type="ECO:0000313" key="5">
    <source>
        <dbReference type="Proteomes" id="UP000760407"/>
    </source>
</evidence>
<keyword evidence="5" id="KW-1185">Reference proteome</keyword>
<dbReference type="EMBL" id="JACTSG010000004">
    <property type="protein sequence ID" value="MBK2302418.1"/>
    <property type="molecule type" value="Genomic_DNA"/>
</dbReference>
<reference evidence="4 5" key="1">
    <citation type="submission" date="2020-08" db="EMBL/GenBank/DDBJ databases">
        <title>Comparative genomics of Francisella species.</title>
        <authorList>
            <person name="Sahl J."/>
            <person name="Sjodin A."/>
            <person name="Wagner D."/>
            <person name="Forsman M."/>
        </authorList>
    </citation>
    <scope>NUCLEOTIDE SEQUENCE [LARGE SCALE GENOMIC DNA]</scope>
    <source>
        <strain evidence="4 5">F1093</strain>
    </source>
</reference>
<dbReference type="PANTHER" id="PTHR10381">
    <property type="entry name" value="ATP-DEPENDENT CLP PROTEASE PROTEOLYTIC SUBUNIT"/>
    <property type="match status" value="1"/>
</dbReference>
<keyword evidence="1 4" id="KW-0645">Protease</keyword>
<dbReference type="GO" id="GO:0006508">
    <property type="term" value="P:proteolysis"/>
    <property type="evidence" value="ECO:0007669"/>
    <property type="project" value="UniProtKB-KW"/>
</dbReference>
<dbReference type="NCBIfam" id="NF045542">
    <property type="entry name" value="Clp_rel_HeadMat"/>
    <property type="match status" value="1"/>
</dbReference>
<organism evidence="4 5">
    <name type="scientific">Francisella philomiragia</name>
    <dbReference type="NCBI Taxonomy" id="28110"/>
    <lineage>
        <taxon>Bacteria</taxon>
        <taxon>Pseudomonadati</taxon>
        <taxon>Pseudomonadota</taxon>
        <taxon>Gammaproteobacteria</taxon>
        <taxon>Thiotrichales</taxon>
        <taxon>Francisellaceae</taxon>
        <taxon>Francisella</taxon>
    </lineage>
</organism>
<gene>
    <name evidence="4" type="ORF">IBE52_05790</name>
</gene>
<comment type="caution">
    <text evidence="4">The sequence shown here is derived from an EMBL/GenBank/DDBJ whole genome shotgun (WGS) entry which is preliminary data.</text>
</comment>
<evidence type="ECO:0000256" key="1">
    <source>
        <dbReference type="ARBA" id="ARBA00022670"/>
    </source>
</evidence>
<protein>
    <submittedName>
        <fullName evidence="4">Clp protease ClpP</fullName>
    </submittedName>
</protein>
<dbReference type="PANTHER" id="PTHR10381:SF70">
    <property type="entry name" value="ATP-DEPENDENT CLP PROTEASE PROTEOLYTIC SUBUNIT"/>
    <property type="match status" value="1"/>
</dbReference>